<dbReference type="EMBL" id="JBHSQN010000002">
    <property type="protein sequence ID" value="MFC6010415.1"/>
    <property type="molecule type" value="Genomic_DNA"/>
</dbReference>
<organism evidence="1 2">
    <name type="scientific">Nocardia lasii</name>
    <dbReference type="NCBI Taxonomy" id="1616107"/>
    <lineage>
        <taxon>Bacteria</taxon>
        <taxon>Bacillati</taxon>
        <taxon>Actinomycetota</taxon>
        <taxon>Actinomycetes</taxon>
        <taxon>Mycobacteriales</taxon>
        <taxon>Nocardiaceae</taxon>
        <taxon>Nocardia</taxon>
    </lineage>
</organism>
<dbReference type="Proteomes" id="UP001596223">
    <property type="component" value="Unassembled WGS sequence"/>
</dbReference>
<comment type="caution">
    <text evidence="1">The sequence shown here is derived from an EMBL/GenBank/DDBJ whole genome shotgun (WGS) entry which is preliminary data.</text>
</comment>
<accession>A0ABW1JMJ9</accession>
<reference evidence="2" key="1">
    <citation type="journal article" date="2019" name="Int. J. Syst. Evol. Microbiol.">
        <title>The Global Catalogue of Microorganisms (GCM) 10K type strain sequencing project: providing services to taxonomists for standard genome sequencing and annotation.</title>
        <authorList>
            <consortium name="The Broad Institute Genomics Platform"/>
            <consortium name="The Broad Institute Genome Sequencing Center for Infectious Disease"/>
            <person name="Wu L."/>
            <person name="Ma J."/>
        </authorList>
    </citation>
    <scope>NUCLEOTIDE SEQUENCE [LARGE SCALE GENOMIC DNA]</scope>
    <source>
        <strain evidence="2">CCUG 36956</strain>
    </source>
</reference>
<keyword evidence="2" id="KW-1185">Reference proteome</keyword>
<evidence type="ECO:0000313" key="1">
    <source>
        <dbReference type="EMBL" id="MFC6010415.1"/>
    </source>
</evidence>
<proteinExistence type="predicted"/>
<name>A0ABW1JMJ9_9NOCA</name>
<sequence length="157" mass="16335">MWPTEWPAPARAIASGVDSAVTAAHAADPAGFTDATADLADLPADQLTTVLSAIIRELLETAHPDGLTGDDVRAVLAAVVRRSAAWLPTVDPGAIITALTGALGIDEAEDPDRAPSNPRPAAILLIEYLADLTDTPPDQCVRRAIAEIARGETIEMP</sequence>
<protein>
    <submittedName>
        <fullName evidence="1">Uncharacterized protein</fullName>
    </submittedName>
</protein>
<gene>
    <name evidence="1" type="ORF">ACFP3H_05080</name>
</gene>
<evidence type="ECO:0000313" key="2">
    <source>
        <dbReference type="Proteomes" id="UP001596223"/>
    </source>
</evidence>
<dbReference type="RefSeq" id="WP_378600301.1">
    <property type="nucleotide sequence ID" value="NZ_JBHSQN010000002.1"/>
</dbReference>